<evidence type="ECO:0000313" key="9">
    <source>
        <dbReference type="Proteomes" id="UP000621210"/>
    </source>
</evidence>
<keyword evidence="3" id="KW-0805">Transcription regulation</keyword>
<dbReference type="InterPro" id="IPR016032">
    <property type="entry name" value="Sig_transdc_resp-reg_C-effctor"/>
</dbReference>
<comment type="caution">
    <text evidence="8">The sequence shown here is derived from an EMBL/GenBank/DDBJ whole genome shotgun (WGS) entry which is preliminary data.</text>
</comment>
<dbReference type="AlphaFoldDB" id="A0A926LCM7"/>
<protein>
    <submittedName>
        <fullName evidence="8">AfsR/SARP family transcriptional regulator</fullName>
    </submittedName>
</protein>
<dbReference type="Pfam" id="PF03704">
    <property type="entry name" value="BTAD"/>
    <property type="match status" value="1"/>
</dbReference>
<dbReference type="Gene3D" id="1.25.40.10">
    <property type="entry name" value="Tetratricopeptide repeat domain"/>
    <property type="match status" value="1"/>
</dbReference>
<dbReference type="SMART" id="SM01043">
    <property type="entry name" value="BTAD"/>
    <property type="match status" value="1"/>
</dbReference>
<dbReference type="PROSITE" id="PS51755">
    <property type="entry name" value="OMPR_PHOB"/>
    <property type="match status" value="1"/>
</dbReference>
<dbReference type="Pfam" id="PF00486">
    <property type="entry name" value="Trans_reg_C"/>
    <property type="match status" value="1"/>
</dbReference>
<dbReference type="InterPro" id="IPR011990">
    <property type="entry name" value="TPR-like_helical_dom_sf"/>
</dbReference>
<keyword evidence="2" id="KW-0902">Two-component regulatory system</keyword>
<proteinExistence type="inferred from homology"/>
<dbReference type="EMBL" id="JACVQF010000230">
    <property type="protein sequence ID" value="MBD0424098.1"/>
    <property type="molecule type" value="Genomic_DNA"/>
</dbReference>
<dbReference type="CDD" id="cd15831">
    <property type="entry name" value="BTAD"/>
    <property type="match status" value="1"/>
</dbReference>
<dbReference type="SUPFAM" id="SSF46894">
    <property type="entry name" value="C-terminal effector domain of the bipartite response regulators"/>
    <property type="match status" value="1"/>
</dbReference>
<comment type="similarity">
    <text evidence="1">Belongs to the AfsR/DnrI/RedD regulatory family.</text>
</comment>
<keyword evidence="4 6" id="KW-0238">DNA-binding</keyword>
<organism evidence="8 9">
    <name type="scientific">Streptomyces griseicoloratus</name>
    <dbReference type="NCBI Taxonomy" id="2752516"/>
    <lineage>
        <taxon>Bacteria</taxon>
        <taxon>Bacillati</taxon>
        <taxon>Actinomycetota</taxon>
        <taxon>Actinomycetes</taxon>
        <taxon>Kitasatosporales</taxon>
        <taxon>Streptomycetaceae</taxon>
        <taxon>Streptomyces</taxon>
    </lineage>
</organism>
<dbReference type="InterPro" id="IPR001867">
    <property type="entry name" value="OmpR/PhoB-type_DNA-bd"/>
</dbReference>
<feature type="DNA-binding region" description="OmpR/PhoB-type" evidence="6">
    <location>
        <begin position="1"/>
        <end position="98"/>
    </location>
</feature>
<dbReference type="FunFam" id="1.25.40.10:FF:000222">
    <property type="entry name" value="SARP family transcriptional regulator"/>
    <property type="match status" value="1"/>
</dbReference>
<dbReference type="Gene3D" id="1.10.10.10">
    <property type="entry name" value="Winged helix-like DNA-binding domain superfamily/Winged helix DNA-binding domain"/>
    <property type="match status" value="1"/>
</dbReference>
<evidence type="ECO:0000259" key="7">
    <source>
        <dbReference type="PROSITE" id="PS51755"/>
    </source>
</evidence>
<dbReference type="SUPFAM" id="SSF48452">
    <property type="entry name" value="TPR-like"/>
    <property type="match status" value="1"/>
</dbReference>
<accession>A0A926LCM7</accession>
<keyword evidence="5" id="KW-0804">Transcription</keyword>
<evidence type="ECO:0000256" key="3">
    <source>
        <dbReference type="ARBA" id="ARBA00023015"/>
    </source>
</evidence>
<evidence type="ECO:0000256" key="4">
    <source>
        <dbReference type="ARBA" id="ARBA00023125"/>
    </source>
</evidence>
<evidence type="ECO:0000256" key="5">
    <source>
        <dbReference type="ARBA" id="ARBA00023163"/>
    </source>
</evidence>
<dbReference type="InterPro" id="IPR005158">
    <property type="entry name" value="BTAD"/>
</dbReference>
<name>A0A926LCM7_9ACTN</name>
<evidence type="ECO:0000256" key="2">
    <source>
        <dbReference type="ARBA" id="ARBA00023012"/>
    </source>
</evidence>
<gene>
    <name evidence="8" type="ORF">H0H10_33885</name>
</gene>
<dbReference type="PANTHER" id="PTHR35807:SF1">
    <property type="entry name" value="TRANSCRIPTIONAL REGULATOR REDD"/>
    <property type="match status" value="1"/>
</dbReference>
<feature type="domain" description="OmpR/PhoB-type" evidence="7">
    <location>
        <begin position="1"/>
        <end position="98"/>
    </location>
</feature>
<dbReference type="InterPro" id="IPR051677">
    <property type="entry name" value="AfsR-DnrI-RedD_regulator"/>
</dbReference>
<dbReference type="RefSeq" id="WP_188185015.1">
    <property type="nucleotide sequence ID" value="NZ_JACVQF010000230.1"/>
</dbReference>
<reference evidence="8" key="1">
    <citation type="submission" date="2020-09" db="EMBL/GenBank/DDBJ databases">
        <title>Streptomyces grisecoloratus sp. nov., isolated from cotton soil.</title>
        <authorList>
            <person name="Xing L."/>
        </authorList>
    </citation>
    <scope>NUCLEOTIDE SEQUENCE</scope>
    <source>
        <strain evidence="8">TRM S81-3</strain>
    </source>
</reference>
<dbReference type="SMART" id="SM00862">
    <property type="entry name" value="Trans_reg_C"/>
    <property type="match status" value="1"/>
</dbReference>
<dbReference type="InterPro" id="IPR036388">
    <property type="entry name" value="WH-like_DNA-bd_sf"/>
</dbReference>
<dbReference type="PANTHER" id="PTHR35807">
    <property type="entry name" value="TRANSCRIPTIONAL REGULATOR REDD-RELATED"/>
    <property type="match status" value="1"/>
</dbReference>
<dbReference type="GO" id="GO:0006355">
    <property type="term" value="P:regulation of DNA-templated transcription"/>
    <property type="evidence" value="ECO:0007669"/>
    <property type="project" value="InterPro"/>
</dbReference>
<evidence type="ECO:0000256" key="1">
    <source>
        <dbReference type="ARBA" id="ARBA00005820"/>
    </source>
</evidence>
<keyword evidence="9" id="KW-1185">Reference proteome</keyword>
<dbReference type="Proteomes" id="UP000621210">
    <property type="component" value="Unassembled WGS sequence"/>
</dbReference>
<evidence type="ECO:0000256" key="6">
    <source>
        <dbReference type="PROSITE-ProRule" id="PRU01091"/>
    </source>
</evidence>
<evidence type="ECO:0000313" key="8">
    <source>
        <dbReference type="EMBL" id="MBD0424098.1"/>
    </source>
</evidence>
<reference evidence="8" key="2">
    <citation type="submission" date="2020-09" db="EMBL/GenBank/DDBJ databases">
        <authorList>
            <person name="Luo X."/>
        </authorList>
    </citation>
    <scope>NUCLEOTIDE SEQUENCE</scope>
    <source>
        <strain evidence="8">TRM S81-3</strain>
    </source>
</reference>
<dbReference type="GO" id="GO:0003677">
    <property type="term" value="F:DNA binding"/>
    <property type="evidence" value="ECO:0007669"/>
    <property type="project" value="UniProtKB-UniRule"/>
</dbReference>
<sequence length="267" mass="29689">MRFNLIGPFEIVADDGSVHLPTTPKVCQTLALLLTPPGELVTAESLVRELWGDTPPRSAPATVQTYVHQARRMLDEHGPASRGSRLLVTRPPGYVLEVDPDDVDITVFERLVTRARAALEDDRPEAAAHDLCAALALWRGPVLSNVSAGKILEGRVVYLTELRIRALELRIEAENRLGRLREAIPELRTLVHDYPLNEWFHGQLISALHRAGRRAEALEAYQNLYRILDTELGLEPSPELRRLQAELLHARGPGPAVAPLWKASFAV</sequence>
<dbReference type="GO" id="GO:0000160">
    <property type="term" value="P:phosphorelay signal transduction system"/>
    <property type="evidence" value="ECO:0007669"/>
    <property type="project" value="UniProtKB-KW"/>
</dbReference>